<evidence type="ECO:0000313" key="3">
    <source>
        <dbReference type="Proteomes" id="UP000219688"/>
    </source>
</evidence>
<dbReference type="InterPro" id="IPR015943">
    <property type="entry name" value="WD40/YVTN_repeat-like_dom_sf"/>
</dbReference>
<organism evidence="2 3">
    <name type="scientific">Ornithinimicrobium cerasi</name>
    <dbReference type="NCBI Taxonomy" id="2248773"/>
    <lineage>
        <taxon>Bacteria</taxon>
        <taxon>Bacillati</taxon>
        <taxon>Actinomycetota</taxon>
        <taxon>Actinomycetes</taxon>
        <taxon>Micrococcales</taxon>
        <taxon>Ornithinimicrobiaceae</taxon>
        <taxon>Ornithinimicrobium</taxon>
    </lineage>
</organism>
<dbReference type="PROSITE" id="PS51318">
    <property type="entry name" value="TAT"/>
    <property type="match status" value="1"/>
</dbReference>
<feature type="chain" id="PRO_5012244883" evidence="1">
    <location>
        <begin position="27"/>
        <end position="305"/>
    </location>
</feature>
<dbReference type="InterPro" id="IPR006311">
    <property type="entry name" value="TAT_signal"/>
</dbReference>
<feature type="signal peptide" evidence="1">
    <location>
        <begin position="1"/>
        <end position="26"/>
    </location>
</feature>
<evidence type="ECO:0000256" key="1">
    <source>
        <dbReference type="SAM" id="SignalP"/>
    </source>
</evidence>
<dbReference type="RefSeq" id="WP_097186957.1">
    <property type="nucleotide sequence ID" value="NZ_OBQK01000001.1"/>
</dbReference>
<accession>A0A285VFU1</accession>
<protein>
    <submittedName>
        <fullName evidence="2">Sugar lactone lactonase YvrE</fullName>
    </submittedName>
</protein>
<gene>
    <name evidence="2" type="ORF">SAMN05421879_101837</name>
</gene>
<dbReference type="SUPFAM" id="SSF63825">
    <property type="entry name" value="YWTD domain"/>
    <property type="match status" value="1"/>
</dbReference>
<keyword evidence="3" id="KW-1185">Reference proteome</keyword>
<dbReference type="Gene3D" id="2.130.10.10">
    <property type="entry name" value="YVTN repeat-like/Quinoprotein amine dehydrogenase"/>
    <property type="match status" value="1"/>
</dbReference>
<dbReference type="Proteomes" id="UP000219688">
    <property type="component" value="Unassembled WGS sequence"/>
</dbReference>
<dbReference type="AlphaFoldDB" id="A0A285VFU1"/>
<name>A0A285VFU1_9MICO</name>
<sequence>MTPRRRLLTTVLAALLAVSAPAGASAAPAFPDTVPLPDGWLPEGIATGTGTTIYSGSRADGSIWKGDLRTGLGQVLVDVDGRVAVGLKVDRGLLLVAGGPTGDAYVYDARTGREVAVLDLTDEPSFINDVTVTREAAWFTDSQSAVLYRVALDPGGAPTGEVLDVPLTGDWQQVAGFNANGIASTPDGGTLLVINSTTGILYTVDPATGEAVAVDTGGADLTAGDGILLSGRTLYVVRNRLNEIVELRMSPDLLSATPVDTLTDPDFDVPTTIALHGSRLYAVNARFSTPPTPGTEYDIVRVDGR</sequence>
<proteinExistence type="predicted"/>
<keyword evidence="1" id="KW-0732">Signal</keyword>
<dbReference type="EMBL" id="OBQK01000001">
    <property type="protein sequence ID" value="SOC52813.1"/>
    <property type="molecule type" value="Genomic_DNA"/>
</dbReference>
<evidence type="ECO:0000313" key="2">
    <source>
        <dbReference type="EMBL" id="SOC52813.1"/>
    </source>
</evidence>
<reference evidence="3" key="1">
    <citation type="submission" date="2017-08" db="EMBL/GenBank/DDBJ databases">
        <authorList>
            <person name="Varghese N."/>
            <person name="Submissions S."/>
        </authorList>
    </citation>
    <scope>NUCLEOTIDE SEQUENCE [LARGE SCALE GENOMIC DNA]</scope>
    <source>
        <strain evidence="3">USBA17B2</strain>
    </source>
</reference>